<name>A0A2A2J3K8_9BILA</name>
<protein>
    <submittedName>
        <fullName evidence="1">Uncharacterized protein</fullName>
    </submittedName>
</protein>
<evidence type="ECO:0000313" key="1">
    <source>
        <dbReference type="EMBL" id="PAV56092.1"/>
    </source>
</evidence>
<gene>
    <name evidence="1" type="ORF">WR25_17587</name>
</gene>
<organism evidence="1 2">
    <name type="scientific">Diploscapter pachys</name>
    <dbReference type="NCBI Taxonomy" id="2018661"/>
    <lineage>
        <taxon>Eukaryota</taxon>
        <taxon>Metazoa</taxon>
        <taxon>Ecdysozoa</taxon>
        <taxon>Nematoda</taxon>
        <taxon>Chromadorea</taxon>
        <taxon>Rhabditida</taxon>
        <taxon>Rhabditina</taxon>
        <taxon>Rhabditomorpha</taxon>
        <taxon>Rhabditoidea</taxon>
        <taxon>Rhabditidae</taxon>
        <taxon>Diploscapter</taxon>
    </lineage>
</organism>
<dbReference type="OrthoDB" id="5817901at2759"/>
<dbReference type="Proteomes" id="UP000218231">
    <property type="component" value="Unassembled WGS sequence"/>
</dbReference>
<comment type="caution">
    <text evidence="1">The sequence shown here is derived from an EMBL/GenBank/DDBJ whole genome shotgun (WGS) entry which is preliminary data.</text>
</comment>
<dbReference type="AlphaFoldDB" id="A0A2A2J3K8"/>
<sequence>MSRIFQAPRPGSEFCPSTNVVYMVHPNMAVTRETRINGRAIEVRYAGEYVFVDSESTYLFVNYVPCAHHNILCCSLEQTPSPDLMTIHDPTSNADFLAMIGYKESDDDARRPRLTRNSLVGPNFYDRETKAGFPGAQLLCSPRAYARRKALLAKLSE</sequence>
<accession>A0A2A2J3K8</accession>
<evidence type="ECO:0000313" key="2">
    <source>
        <dbReference type="Proteomes" id="UP000218231"/>
    </source>
</evidence>
<reference evidence="1 2" key="1">
    <citation type="journal article" date="2017" name="Curr. Biol.">
        <title>Genome architecture and evolution of a unichromosomal asexual nematode.</title>
        <authorList>
            <person name="Fradin H."/>
            <person name="Zegar C."/>
            <person name="Gutwein M."/>
            <person name="Lucas J."/>
            <person name="Kovtun M."/>
            <person name="Corcoran D."/>
            <person name="Baugh L.R."/>
            <person name="Kiontke K."/>
            <person name="Gunsalus K."/>
            <person name="Fitch D.H."/>
            <person name="Piano F."/>
        </authorList>
    </citation>
    <scope>NUCLEOTIDE SEQUENCE [LARGE SCALE GENOMIC DNA]</scope>
    <source>
        <strain evidence="1">PF1309</strain>
    </source>
</reference>
<keyword evidence="2" id="KW-1185">Reference proteome</keyword>
<proteinExistence type="predicted"/>
<dbReference type="EMBL" id="LIAE01010721">
    <property type="protein sequence ID" value="PAV56092.1"/>
    <property type="molecule type" value="Genomic_DNA"/>
</dbReference>